<accession>A0A3B0W7C1</accession>
<dbReference type="Gene3D" id="3.40.1620.10">
    <property type="entry name" value="YefM-like domain"/>
    <property type="match status" value="1"/>
</dbReference>
<name>A0A3B0W7C1_9ZZZZ</name>
<evidence type="ECO:0000256" key="1">
    <source>
        <dbReference type="ARBA" id="ARBA00009981"/>
    </source>
</evidence>
<dbReference type="EMBL" id="UOEX01000289">
    <property type="protein sequence ID" value="VAW39574.1"/>
    <property type="molecule type" value="Genomic_DNA"/>
</dbReference>
<gene>
    <name evidence="2" type="ORF">MNBD_DELTA03-947</name>
</gene>
<comment type="similarity">
    <text evidence="1">Belongs to the phD/YefM antitoxin family.</text>
</comment>
<sequence length="92" mass="10502">MNKQISIVEAKNKLPSIIHDVEQGPPATLTRRGTPVAVLISMRQYESLCRAKPDFWNSLVRFRQSLKNNKETLSDADFDNIRDMSTGRNIDL</sequence>
<dbReference type="SUPFAM" id="SSF143120">
    <property type="entry name" value="YefM-like"/>
    <property type="match status" value="1"/>
</dbReference>
<evidence type="ECO:0000313" key="2">
    <source>
        <dbReference type="EMBL" id="VAW39574.1"/>
    </source>
</evidence>
<evidence type="ECO:0008006" key="3">
    <source>
        <dbReference type="Google" id="ProtNLM"/>
    </source>
</evidence>
<reference evidence="2" key="1">
    <citation type="submission" date="2018-06" db="EMBL/GenBank/DDBJ databases">
        <authorList>
            <person name="Zhirakovskaya E."/>
        </authorList>
    </citation>
    <scope>NUCLEOTIDE SEQUENCE</scope>
</reference>
<dbReference type="AlphaFoldDB" id="A0A3B0W7C1"/>
<organism evidence="2">
    <name type="scientific">hydrothermal vent metagenome</name>
    <dbReference type="NCBI Taxonomy" id="652676"/>
    <lineage>
        <taxon>unclassified sequences</taxon>
        <taxon>metagenomes</taxon>
        <taxon>ecological metagenomes</taxon>
    </lineage>
</organism>
<dbReference type="NCBIfam" id="TIGR01552">
    <property type="entry name" value="phd_fam"/>
    <property type="match status" value="1"/>
</dbReference>
<protein>
    <recommendedName>
        <fullName evidence="3">Antitoxin</fullName>
    </recommendedName>
</protein>
<dbReference type="InterPro" id="IPR036165">
    <property type="entry name" value="YefM-like_sf"/>
</dbReference>
<dbReference type="Pfam" id="PF02604">
    <property type="entry name" value="PhdYeFM_antitox"/>
    <property type="match status" value="1"/>
</dbReference>
<dbReference type="InterPro" id="IPR006442">
    <property type="entry name" value="Antitoxin_Phd/YefM"/>
</dbReference>
<proteinExistence type="inferred from homology"/>